<dbReference type="InterPro" id="IPR029033">
    <property type="entry name" value="His_PPase_superfam"/>
</dbReference>
<evidence type="ECO:0000256" key="7">
    <source>
        <dbReference type="ARBA" id="ARBA00022777"/>
    </source>
</evidence>
<dbReference type="HOGENOM" id="CLU_2295641_0_0_1"/>
<keyword evidence="5" id="KW-0808">Transferase</keyword>
<dbReference type="InterPro" id="IPR037446">
    <property type="entry name" value="His_Pase_VIP1"/>
</dbReference>
<dbReference type="Proteomes" id="UP000011750">
    <property type="component" value="Chromosome A01"/>
</dbReference>
<dbReference type="eggNOG" id="KOG1057">
    <property type="taxonomic scope" value="Eukaryota"/>
</dbReference>
<keyword evidence="13" id="KW-1185">Reference proteome</keyword>
<evidence type="ECO:0000256" key="5">
    <source>
        <dbReference type="ARBA" id="ARBA00022679"/>
    </source>
</evidence>
<feature type="region of interest" description="Disordered" evidence="11">
    <location>
        <begin position="1"/>
        <end position="20"/>
    </location>
</feature>
<comment type="catalytic activity">
    <reaction evidence="9">
        <text>5-diphospho-1D-myo-inositol 1,2,3,4,6-pentakisphosphate + ATP + H(+) = 1,5-bis(diphospho)-1D-myo-inositol 2,3,4,6-tetrakisphosphate + ADP</text>
        <dbReference type="Rhea" id="RHEA:10276"/>
        <dbReference type="ChEBI" id="CHEBI:15378"/>
        <dbReference type="ChEBI" id="CHEBI:30616"/>
        <dbReference type="ChEBI" id="CHEBI:58628"/>
        <dbReference type="ChEBI" id="CHEBI:77983"/>
        <dbReference type="ChEBI" id="CHEBI:456216"/>
        <dbReference type="EC" id="2.7.4.24"/>
    </reaction>
    <physiologicalReaction direction="left-to-right" evidence="9">
        <dbReference type="Rhea" id="RHEA:10277"/>
    </physiologicalReaction>
</comment>
<dbReference type="GO" id="GO:0000828">
    <property type="term" value="F:inositol hexakisphosphate kinase activity"/>
    <property type="evidence" value="ECO:0007669"/>
    <property type="project" value="UniProtKB-ARBA"/>
</dbReference>
<evidence type="ECO:0000256" key="1">
    <source>
        <dbReference type="ARBA" id="ARBA00004496"/>
    </source>
</evidence>
<evidence type="ECO:0000256" key="9">
    <source>
        <dbReference type="ARBA" id="ARBA00033696"/>
    </source>
</evidence>
<evidence type="ECO:0000256" key="10">
    <source>
        <dbReference type="ARBA" id="ARBA00034629"/>
    </source>
</evidence>
<dbReference type="PANTHER" id="PTHR12750:SF9">
    <property type="entry name" value="INOSITOL HEXAKISPHOSPHATE AND DIPHOSPHOINOSITOL-PENTAKISPHOSPHATE KINASE"/>
    <property type="match status" value="1"/>
</dbReference>
<evidence type="ECO:0000256" key="11">
    <source>
        <dbReference type="SAM" id="MobiDB-lite"/>
    </source>
</evidence>
<reference evidence="12 13" key="1">
    <citation type="journal article" date="2011" name="Nat. Genet.">
        <title>The genome of the mesopolyploid crop species Brassica rapa.</title>
        <authorList>
            <consortium name="Brassica rapa Genome Sequencing Project Consortium"/>
            <person name="Wang X."/>
            <person name="Wang H."/>
            <person name="Wang J."/>
            <person name="Sun R."/>
            <person name="Wu J."/>
            <person name="Liu S."/>
            <person name="Bai Y."/>
            <person name="Mun J.H."/>
            <person name="Bancroft I."/>
            <person name="Cheng F."/>
            <person name="Huang S."/>
            <person name="Li X."/>
            <person name="Hua W."/>
            <person name="Wang J."/>
            <person name="Wang X."/>
            <person name="Freeling M."/>
            <person name="Pires J.C."/>
            <person name="Paterson A.H."/>
            <person name="Chalhoub B."/>
            <person name="Wang B."/>
            <person name="Hayward A."/>
            <person name="Sharpe A.G."/>
            <person name="Park B.S."/>
            <person name="Weisshaar B."/>
            <person name="Liu B."/>
            <person name="Li B."/>
            <person name="Liu B."/>
            <person name="Tong C."/>
            <person name="Song C."/>
            <person name="Duran C."/>
            <person name="Peng C."/>
            <person name="Geng C."/>
            <person name="Koh C."/>
            <person name="Lin C."/>
            <person name="Edwards D."/>
            <person name="Mu D."/>
            <person name="Shen D."/>
            <person name="Soumpourou E."/>
            <person name="Li F."/>
            <person name="Fraser F."/>
            <person name="Conant G."/>
            <person name="Lassalle G."/>
            <person name="King G.J."/>
            <person name="Bonnema G."/>
            <person name="Tang H."/>
            <person name="Wang H."/>
            <person name="Belcram H."/>
            <person name="Zhou H."/>
            <person name="Hirakawa H."/>
            <person name="Abe H."/>
            <person name="Guo H."/>
            <person name="Wang H."/>
            <person name="Jin H."/>
            <person name="Parkin I.A."/>
            <person name="Batley J."/>
            <person name="Kim J.S."/>
            <person name="Just J."/>
            <person name="Li J."/>
            <person name="Xu J."/>
            <person name="Deng J."/>
            <person name="Kim J.A."/>
            <person name="Li J."/>
            <person name="Yu J."/>
            <person name="Meng J."/>
            <person name="Wang J."/>
            <person name="Min J."/>
            <person name="Poulain J."/>
            <person name="Wang J."/>
            <person name="Hatakeyama K."/>
            <person name="Wu K."/>
            <person name="Wang L."/>
            <person name="Fang L."/>
            <person name="Trick M."/>
            <person name="Links M.G."/>
            <person name="Zhao M."/>
            <person name="Jin M."/>
            <person name="Ramchiary N."/>
            <person name="Drou N."/>
            <person name="Berkman P.J."/>
            <person name="Cai Q."/>
            <person name="Huang Q."/>
            <person name="Li R."/>
            <person name="Tabata S."/>
            <person name="Cheng S."/>
            <person name="Zhang S."/>
            <person name="Zhang S."/>
            <person name="Huang S."/>
            <person name="Sato S."/>
            <person name="Sun S."/>
            <person name="Kwon S.J."/>
            <person name="Choi S.R."/>
            <person name="Lee T.H."/>
            <person name="Fan W."/>
            <person name="Zhao X."/>
            <person name="Tan X."/>
            <person name="Xu X."/>
            <person name="Wang Y."/>
            <person name="Qiu Y."/>
            <person name="Yin Y."/>
            <person name="Li Y."/>
            <person name="Du Y."/>
            <person name="Liao Y."/>
            <person name="Lim Y."/>
            <person name="Narusaka Y."/>
            <person name="Wang Y."/>
            <person name="Wang Z."/>
            <person name="Li Z."/>
            <person name="Wang Z."/>
            <person name="Xiong Z."/>
            <person name="Zhang Z."/>
        </authorList>
    </citation>
    <scope>NUCLEOTIDE SEQUENCE [LARGE SCALE GENOMIC DNA]</scope>
    <source>
        <strain evidence="12 13">cv. Chiifu-401-42</strain>
    </source>
</reference>
<name>M4F964_BRACM</name>
<dbReference type="GO" id="GO:0005737">
    <property type="term" value="C:cytoplasm"/>
    <property type="evidence" value="ECO:0007669"/>
    <property type="project" value="UniProtKB-SubCell"/>
</dbReference>
<organism evidence="12 13">
    <name type="scientific">Brassica campestris</name>
    <name type="common">Field mustard</name>
    <dbReference type="NCBI Taxonomy" id="3711"/>
    <lineage>
        <taxon>Eukaryota</taxon>
        <taxon>Viridiplantae</taxon>
        <taxon>Streptophyta</taxon>
        <taxon>Embryophyta</taxon>
        <taxon>Tracheophyta</taxon>
        <taxon>Spermatophyta</taxon>
        <taxon>Magnoliopsida</taxon>
        <taxon>eudicotyledons</taxon>
        <taxon>Gunneridae</taxon>
        <taxon>Pentapetalae</taxon>
        <taxon>rosids</taxon>
        <taxon>malvids</taxon>
        <taxon>Brassicales</taxon>
        <taxon>Brassicaceae</taxon>
        <taxon>Brassiceae</taxon>
        <taxon>Brassica</taxon>
    </lineage>
</organism>
<dbReference type="EC" id="2.7.4.24" evidence="3"/>
<comment type="catalytic activity">
    <reaction evidence="10">
        <text>1D-myo-inositol hexakisphosphate + ATP = 1-diphospho-1D-myo-inositol 2,3,4,5,6-pentakisphosphate + ADP</text>
        <dbReference type="Rhea" id="RHEA:37459"/>
        <dbReference type="ChEBI" id="CHEBI:30616"/>
        <dbReference type="ChEBI" id="CHEBI:58130"/>
        <dbReference type="ChEBI" id="CHEBI:74946"/>
        <dbReference type="ChEBI" id="CHEBI:456216"/>
        <dbReference type="EC" id="2.7.4.24"/>
    </reaction>
    <physiologicalReaction direction="left-to-right" evidence="10">
        <dbReference type="Rhea" id="RHEA:37460"/>
    </physiologicalReaction>
</comment>
<evidence type="ECO:0000256" key="2">
    <source>
        <dbReference type="ARBA" id="ARBA00005609"/>
    </source>
</evidence>
<dbReference type="InParanoid" id="M4F964"/>
<reference evidence="12" key="3">
    <citation type="submission" date="2023-03" db="UniProtKB">
        <authorList>
            <consortium name="EnsemblPlants"/>
        </authorList>
    </citation>
    <scope>IDENTIFICATION</scope>
    <source>
        <strain evidence="12">cv. Chiifu-401-42</strain>
    </source>
</reference>
<evidence type="ECO:0000313" key="12">
    <source>
        <dbReference type="EnsemblPlants" id="Bra037627.1-P"/>
    </source>
</evidence>
<comment type="subcellular location">
    <subcellularLocation>
        <location evidence="1">Cytoplasm</location>
    </subcellularLocation>
</comment>
<proteinExistence type="inferred from homology"/>
<evidence type="ECO:0000256" key="8">
    <source>
        <dbReference type="ARBA" id="ARBA00022840"/>
    </source>
</evidence>
<sequence length="101" mass="11579">MLLVCLRPGRESDSDPEDLEHAEKLRQIKEVLKEAEELGRFIRYNMYPGEGTGLLRLYSTYRHELKIYSSDEGRVQMFAAAFAKGMLDLEGQLTPILVFPS</sequence>
<protein>
    <recommendedName>
        <fullName evidence="3">diphosphoinositol-pentakisphosphate 1-kinase</fullName>
        <ecNumber evidence="3">2.7.4.24</ecNumber>
    </recommendedName>
</protein>
<feature type="compositionally biased region" description="Basic and acidic residues" evidence="11">
    <location>
        <begin position="8"/>
        <end position="20"/>
    </location>
</feature>
<evidence type="ECO:0000256" key="6">
    <source>
        <dbReference type="ARBA" id="ARBA00022741"/>
    </source>
</evidence>
<dbReference type="Gene3D" id="3.40.50.1240">
    <property type="entry name" value="Phosphoglycerate mutase-like"/>
    <property type="match status" value="1"/>
</dbReference>
<accession>M4F964</accession>
<dbReference type="GO" id="GO:0005524">
    <property type="term" value="F:ATP binding"/>
    <property type="evidence" value="ECO:0007669"/>
    <property type="project" value="UniProtKB-KW"/>
</dbReference>
<evidence type="ECO:0000256" key="4">
    <source>
        <dbReference type="ARBA" id="ARBA00022490"/>
    </source>
</evidence>
<keyword evidence="7" id="KW-0418">Kinase</keyword>
<keyword evidence="8" id="KW-0067">ATP-binding</keyword>
<dbReference type="AlphaFoldDB" id="M4F964"/>
<dbReference type="GO" id="GO:0000829">
    <property type="term" value="F:diphosphoinositol pentakisphosphate kinase activity"/>
    <property type="evidence" value="ECO:0007669"/>
    <property type="project" value="InterPro"/>
</dbReference>
<evidence type="ECO:0000313" key="13">
    <source>
        <dbReference type="Proteomes" id="UP000011750"/>
    </source>
</evidence>
<keyword evidence="4" id="KW-0963">Cytoplasm</keyword>
<dbReference type="EnsemblPlants" id="Bra037627.1">
    <property type="protein sequence ID" value="Bra037627.1-P"/>
    <property type="gene ID" value="Bra037627"/>
</dbReference>
<dbReference type="InterPro" id="IPR000560">
    <property type="entry name" value="His_Pase_clade-2"/>
</dbReference>
<dbReference type="Gramene" id="Bra037627.1">
    <property type="protein sequence ID" value="Bra037627.1-P"/>
    <property type="gene ID" value="Bra037627"/>
</dbReference>
<comment type="similarity">
    <text evidence="2">Belongs to the histidine acid phosphatase family. VIP1 subfamily.</text>
</comment>
<dbReference type="SUPFAM" id="SSF53254">
    <property type="entry name" value="Phosphoglycerate mutase-like"/>
    <property type="match status" value="1"/>
</dbReference>
<dbReference type="Pfam" id="PF00328">
    <property type="entry name" value="His_Phos_2"/>
    <property type="match status" value="1"/>
</dbReference>
<evidence type="ECO:0000256" key="3">
    <source>
        <dbReference type="ARBA" id="ARBA00012893"/>
    </source>
</evidence>
<dbReference type="PANTHER" id="PTHR12750">
    <property type="entry name" value="DIPHOSPHOINOSITOL PENTAKISPHOSPHATE KINASE"/>
    <property type="match status" value="1"/>
</dbReference>
<reference evidence="12 13" key="2">
    <citation type="journal article" date="2018" name="Hortic Res">
        <title>Improved Brassica rapa reference genome by single-molecule sequencing and chromosome conformation capture technologies.</title>
        <authorList>
            <person name="Zhang L."/>
            <person name="Cai X."/>
            <person name="Wu J."/>
            <person name="Liu M."/>
            <person name="Grob S."/>
            <person name="Cheng F."/>
            <person name="Liang J."/>
            <person name="Cai C."/>
            <person name="Liu Z."/>
            <person name="Liu B."/>
            <person name="Wang F."/>
            <person name="Li S."/>
            <person name="Liu F."/>
            <person name="Li X."/>
            <person name="Cheng L."/>
            <person name="Yang W."/>
            <person name="Li M.H."/>
            <person name="Grossniklaus U."/>
            <person name="Zheng H."/>
            <person name="Wang X."/>
        </authorList>
    </citation>
    <scope>NUCLEOTIDE SEQUENCE [LARGE SCALE GENOMIC DNA]</scope>
    <source>
        <strain evidence="12 13">cv. Chiifu-401-42</strain>
    </source>
</reference>
<keyword evidence="6" id="KW-0547">Nucleotide-binding</keyword>